<comment type="caution">
    <text evidence="1">The sequence shown here is derived from an EMBL/GenBank/DDBJ whole genome shotgun (WGS) entry which is preliminary data.</text>
</comment>
<gene>
    <name evidence="1" type="ORF">P5673_030331</name>
</gene>
<evidence type="ECO:0000313" key="1">
    <source>
        <dbReference type="EMBL" id="KAK2549225.1"/>
    </source>
</evidence>
<dbReference type="EMBL" id="JARQWQ010000129">
    <property type="protein sequence ID" value="KAK2549225.1"/>
    <property type="molecule type" value="Genomic_DNA"/>
</dbReference>
<name>A0AAD9PUC5_ACRCE</name>
<evidence type="ECO:0000313" key="2">
    <source>
        <dbReference type="Proteomes" id="UP001249851"/>
    </source>
</evidence>
<proteinExistence type="predicted"/>
<reference evidence="1" key="1">
    <citation type="journal article" date="2023" name="G3 (Bethesda)">
        <title>Whole genome assembly and annotation of the endangered Caribbean coral Acropora cervicornis.</title>
        <authorList>
            <person name="Selwyn J.D."/>
            <person name="Vollmer S.V."/>
        </authorList>
    </citation>
    <scope>NUCLEOTIDE SEQUENCE</scope>
    <source>
        <strain evidence="1">K2</strain>
    </source>
</reference>
<dbReference type="AlphaFoldDB" id="A0AAD9PUC5"/>
<sequence>MQLASREFKPDKISEINVTIDKLMRRRDFTVSAHITRSQSRVQTKELMDEGKHQRFKSIL</sequence>
<accession>A0AAD9PUC5</accession>
<protein>
    <submittedName>
        <fullName evidence="1">Uncharacterized protein</fullName>
    </submittedName>
</protein>
<dbReference type="Proteomes" id="UP001249851">
    <property type="component" value="Unassembled WGS sequence"/>
</dbReference>
<keyword evidence="2" id="KW-1185">Reference proteome</keyword>
<reference evidence="1" key="2">
    <citation type="journal article" date="2023" name="Science">
        <title>Genomic signatures of disease resistance in endangered staghorn corals.</title>
        <authorList>
            <person name="Vollmer S.V."/>
            <person name="Selwyn J.D."/>
            <person name="Despard B.A."/>
            <person name="Roesel C.L."/>
        </authorList>
    </citation>
    <scope>NUCLEOTIDE SEQUENCE</scope>
    <source>
        <strain evidence="1">K2</strain>
    </source>
</reference>
<organism evidence="1 2">
    <name type="scientific">Acropora cervicornis</name>
    <name type="common">Staghorn coral</name>
    <dbReference type="NCBI Taxonomy" id="6130"/>
    <lineage>
        <taxon>Eukaryota</taxon>
        <taxon>Metazoa</taxon>
        <taxon>Cnidaria</taxon>
        <taxon>Anthozoa</taxon>
        <taxon>Hexacorallia</taxon>
        <taxon>Scleractinia</taxon>
        <taxon>Astrocoeniina</taxon>
        <taxon>Acroporidae</taxon>
        <taxon>Acropora</taxon>
    </lineage>
</organism>